<evidence type="ECO:0000259" key="1">
    <source>
        <dbReference type="Pfam" id="PF09940"/>
    </source>
</evidence>
<gene>
    <name evidence="4" type="ORF">EJP82_21215</name>
</gene>
<sequence>MDSLFDRLFPICRSITGEGLRETLNILSGYIPLEHFGVKSDTEVFDWIIPKEWVIRDAILKGPDNKIIADFKINNLHVLNYSDSVDSVIDLEELQQHLHSIPNLPTAIPYVISYYKRRWGFCISHEEREQLKPGKYHAYIDSEFIDGELNFSHAILPGESKREILISTYVCHPSMANNELSGPISAVFLYQRLARKQRRFTYRFVFLPETIGSISYLHRFGEELRQNIYAGLVLTCLGGNRSLSYKMSRRGDSPIDLMWTHLNDTNVFNGQTRIFTPDGGSDERQYCSPGFNLPVGQMARTVYGEYAGYHNSLDTKAEMTIESLYSSVNEMEILIEAVEWDGYYINNSPYGEVKLDKYGLYPDMNAAGVTKQLSSNNLNDNRIQLSRILNILNYSDGEHTLREIASKCNASILDLIPIVKLLLDKELISGPYDERRDIL</sequence>
<dbReference type="Gene3D" id="3.50.30.90">
    <property type="match status" value="1"/>
</dbReference>
<organism evidence="4 5">
    <name type="scientific">Paenibacillus anaericanus</name>
    <dbReference type="NCBI Taxonomy" id="170367"/>
    <lineage>
        <taxon>Bacteria</taxon>
        <taxon>Bacillati</taxon>
        <taxon>Bacillota</taxon>
        <taxon>Bacilli</taxon>
        <taxon>Bacillales</taxon>
        <taxon>Paenibacillaceae</taxon>
        <taxon>Paenibacillus</taxon>
    </lineage>
</organism>
<dbReference type="Pfam" id="PF09940">
    <property type="entry name" value="DUF2172"/>
    <property type="match status" value="1"/>
</dbReference>
<evidence type="ECO:0000259" key="2">
    <source>
        <dbReference type="Pfam" id="PF16221"/>
    </source>
</evidence>
<dbReference type="SUPFAM" id="SSF53187">
    <property type="entry name" value="Zn-dependent exopeptidases"/>
    <property type="match status" value="1"/>
</dbReference>
<protein>
    <submittedName>
        <fullName evidence="4">DUF4910 domain-containing protein</fullName>
    </submittedName>
</protein>
<accession>A0A3S1BJI2</accession>
<reference evidence="4 5" key="1">
    <citation type="submission" date="2018-12" db="EMBL/GenBank/DDBJ databases">
        <authorList>
            <person name="Sun L."/>
            <person name="Chen Z."/>
        </authorList>
    </citation>
    <scope>NUCLEOTIDE SEQUENCE [LARGE SCALE GENOMIC DNA]</scope>
    <source>
        <strain evidence="4 5">DSM 15890</strain>
    </source>
</reference>
<evidence type="ECO:0000313" key="5">
    <source>
        <dbReference type="Proteomes" id="UP000279446"/>
    </source>
</evidence>
<proteinExistence type="predicted"/>
<dbReference type="Pfam" id="PF16221">
    <property type="entry name" value="HTH_47"/>
    <property type="match status" value="1"/>
</dbReference>
<dbReference type="InterPro" id="IPR012353">
    <property type="entry name" value="UCP015244"/>
</dbReference>
<keyword evidence="5" id="KW-1185">Reference proteome</keyword>
<feature type="domain" description="DUF4910" evidence="3">
    <location>
        <begin position="4"/>
        <end position="339"/>
    </location>
</feature>
<evidence type="ECO:0000313" key="4">
    <source>
        <dbReference type="EMBL" id="RUT43027.1"/>
    </source>
</evidence>
<feature type="domain" description="DUF2172" evidence="1">
    <location>
        <begin position="52"/>
        <end position="143"/>
    </location>
</feature>
<dbReference type="Gene3D" id="1.10.10.10">
    <property type="entry name" value="Winged helix-like DNA-binding domain superfamily/Winged helix DNA-binding domain"/>
    <property type="match status" value="1"/>
</dbReference>
<evidence type="ECO:0000259" key="3">
    <source>
        <dbReference type="Pfam" id="PF16254"/>
    </source>
</evidence>
<dbReference type="InterPro" id="IPR032610">
    <property type="entry name" value="DUF2172"/>
</dbReference>
<dbReference type="Gene3D" id="3.40.630.10">
    <property type="entry name" value="Zn peptidases"/>
    <property type="match status" value="1"/>
</dbReference>
<feature type="domain" description="UCP01524 winged helix-turn-helix" evidence="2">
    <location>
        <begin position="344"/>
        <end position="429"/>
    </location>
</feature>
<dbReference type="OrthoDB" id="9765654at2"/>
<name>A0A3S1BJI2_9BACL</name>
<dbReference type="InterPro" id="IPR036388">
    <property type="entry name" value="WH-like_DNA-bd_sf"/>
</dbReference>
<dbReference type="Pfam" id="PF16254">
    <property type="entry name" value="DUF4910"/>
    <property type="match status" value="1"/>
</dbReference>
<dbReference type="EMBL" id="RZNY01000022">
    <property type="protein sequence ID" value="RUT43027.1"/>
    <property type="molecule type" value="Genomic_DNA"/>
</dbReference>
<dbReference type="Proteomes" id="UP000279446">
    <property type="component" value="Unassembled WGS sequence"/>
</dbReference>
<dbReference type="PIRSF" id="PIRSF015244">
    <property type="entry name" value="UCP015244"/>
    <property type="match status" value="1"/>
</dbReference>
<dbReference type="InterPro" id="IPR032622">
    <property type="entry name" value="UCP01524_HTH"/>
</dbReference>
<dbReference type="AlphaFoldDB" id="A0A3S1BJI2"/>
<dbReference type="InterPro" id="IPR032589">
    <property type="entry name" value="DUF4910"/>
</dbReference>
<comment type="caution">
    <text evidence="4">The sequence shown here is derived from an EMBL/GenBank/DDBJ whole genome shotgun (WGS) entry which is preliminary data.</text>
</comment>